<evidence type="ECO:0000313" key="4">
    <source>
        <dbReference type="Proteomes" id="UP001549111"/>
    </source>
</evidence>
<keyword evidence="4" id="KW-1185">Reference proteome</keyword>
<dbReference type="RefSeq" id="WP_149504327.1">
    <property type="nucleotide sequence ID" value="NZ_CP035708.1"/>
</dbReference>
<dbReference type="Proteomes" id="UP001549111">
    <property type="component" value="Unassembled WGS sequence"/>
</dbReference>
<dbReference type="EMBL" id="CP035708">
    <property type="protein sequence ID" value="QEN01656.1"/>
    <property type="molecule type" value="Genomic_DNA"/>
</dbReference>
<evidence type="ECO:0000313" key="3">
    <source>
        <dbReference type="Proteomes" id="UP000323522"/>
    </source>
</evidence>
<protein>
    <submittedName>
        <fullName evidence="2">Uncharacterized protein</fullName>
    </submittedName>
</protein>
<evidence type="ECO:0000313" key="1">
    <source>
        <dbReference type="EMBL" id="MET3606046.1"/>
    </source>
</evidence>
<proteinExistence type="predicted"/>
<dbReference type="KEGG" id="snn:EWH46_13305"/>
<dbReference type="EMBL" id="JBEPLS010000031">
    <property type="protein sequence ID" value="MET3606046.1"/>
    <property type="molecule type" value="Genomic_DNA"/>
</dbReference>
<name>A0A5C1Q4G7_9BURK</name>
<reference evidence="2 3" key="1">
    <citation type="submission" date="2019-02" db="EMBL/GenBank/DDBJ databases">
        <title>Complete Genome Sequence and Methylome Analysis of Sphaerotilus natans subsp. sulfidivorans D-507.</title>
        <authorList>
            <person name="Fomenkov A."/>
            <person name="Gridneva E."/>
            <person name="Smolyakov D."/>
            <person name="Dubinina G."/>
            <person name="Vincze T."/>
            <person name="Grabovich M."/>
            <person name="Roberts R.J."/>
        </authorList>
    </citation>
    <scope>NUCLEOTIDE SEQUENCE [LARGE SCALE GENOMIC DNA]</scope>
    <source>
        <strain evidence="2 3">D-507</strain>
    </source>
</reference>
<reference evidence="1 4" key="2">
    <citation type="submission" date="2024-06" db="EMBL/GenBank/DDBJ databases">
        <title>Genomic Encyclopedia of Type Strains, Phase IV (KMG-IV): sequencing the most valuable type-strain genomes for metagenomic binning, comparative biology and taxonomic classification.</title>
        <authorList>
            <person name="Goeker M."/>
        </authorList>
    </citation>
    <scope>NUCLEOTIDE SEQUENCE [LARGE SCALE GENOMIC DNA]</scope>
    <source>
        <strain evidence="1 4">D-501</strain>
    </source>
</reference>
<gene>
    <name evidence="1" type="ORF">ABIC99_003881</name>
    <name evidence="2" type="ORF">EWH46_13305</name>
</gene>
<sequence>MAAADNTQGEPRYVQPLDATVARAVAQFDEGDREAFEERAAIFEYDGGLPRHEAERRALALVRAEQQRRARPPG</sequence>
<dbReference type="Proteomes" id="UP000323522">
    <property type="component" value="Chromosome"/>
</dbReference>
<dbReference type="AlphaFoldDB" id="A0A5C1Q4G7"/>
<evidence type="ECO:0000313" key="2">
    <source>
        <dbReference type="EMBL" id="QEN01656.1"/>
    </source>
</evidence>
<organism evidence="2 3">
    <name type="scientific">Sphaerotilus sulfidivorans</name>
    <dbReference type="NCBI Taxonomy" id="639200"/>
    <lineage>
        <taxon>Bacteria</taxon>
        <taxon>Pseudomonadati</taxon>
        <taxon>Pseudomonadota</taxon>
        <taxon>Betaproteobacteria</taxon>
        <taxon>Burkholderiales</taxon>
        <taxon>Sphaerotilaceae</taxon>
        <taxon>Sphaerotilus</taxon>
    </lineage>
</organism>
<accession>A0A5C1Q4G7</accession>